<dbReference type="Gene3D" id="1.10.10.10">
    <property type="entry name" value="Winged helix-like DNA-binding domain superfamily/Winged helix DNA-binding domain"/>
    <property type="match status" value="2"/>
</dbReference>
<dbReference type="Proteomes" id="UP000245921">
    <property type="component" value="Unassembled WGS sequence"/>
</dbReference>
<evidence type="ECO:0000256" key="1">
    <source>
        <dbReference type="ARBA" id="ARBA00004496"/>
    </source>
</evidence>
<dbReference type="HAMAP" id="MF_01114">
    <property type="entry name" value="RecX"/>
    <property type="match status" value="1"/>
</dbReference>
<comment type="subcellular location">
    <subcellularLocation>
        <location evidence="1 5">Cytoplasm</location>
    </subcellularLocation>
</comment>
<keyword evidence="8" id="KW-1185">Reference proteome</keyword>
<feature type="domain" description="RecX first three-helical" evidence="6">
    <location>
        <begin position="17"/>
        <end position="53"/>
    </location>
</feature>
<accession>A0AA45C7L2</accession>
<dbReference type="AlphaFoldDB" id="A0AA45C7L2"/>
<dbReference type="PANTHER" id="PTHR33602:SF1">
    <property type="entry name" value="REGULATORY PROTEIN RECX FAMILY PROTEIN"/>
    <property type="match status" value="1"/>
</dbReference>
<dbReference type="GO" id="GO:0006282">
    <property type="term" value="P:regulation of DNA repair"/>
    <property type="evidence" value="ECO:0007669"/>
    <property type="project" value="UniProtKB-UniRule"/>
</dbReference>
<dbReference type="InterPro" id="IPR003783">
    <property type="entry name" value="Regulatory_RecX"/>
</dbReference>
<proteinExistence type="inferred from homology"/>
<evidence type="ECO:0000313" key="7">
    <source>
        <dbReference type="EMBL" id="PWJ95402.1"/>
    </source>
</evidence>
<dbReference type="GO" id="GO:0005737">
    <property type="term" value="C:cytoplasm"/>
    <property type="evidence" value="ECO:0007669"/>
    <property type="project" value="UniProtKB-SubCell"/>
</dbReference>
<dbReference type="PANTHER" id="PTHR33602">
    <property type="entry name" value="REGULATORY PROTEIN RECX FAMILY PROTEIN"/>
    <property type="match status" value="1"/>
</dbReference>
<dbReference type="EMBL" id="QGGI01000005">
    <property type="protein sequence ID" value="PWJ95402.1"/>
    <property type="molecule type" value="Genomic_DNA"/>
</dbReference>
<dbReference type="Pfam" id="PF21982">
    <property type="entry name" value="RecX_HTH1"/>
    <property type="match status" value="1"/>
</dbReference>
<sequence>MKNKKIDPDDPAAVEKAAASLLKYRMRSEHELKFRLKMKGYSEQNIENLIKKLKKHNIINDNMFAYYYSYDKITLSEKGPKYVFIELKKLGVDESIIYTTLEKIKEEVDIYEIAKNVSSKYYQKTKDILKTKNYLFRRGFETDTIEFVIRDLGGD</sequence>
<comment type="function">
    <text evidence="5">Modulates RecA activity.</text>
</comment>
<keyword evidence="4 5" id="KW-0963">Cytoplasm</keyword>
<reference evidence="7 8" key="1">
    <citation type="submission" date="2018-05" db="EMBL/GenBank/DDBJ databases">
        <title>Genomic Encyclopedia of Type Strains, Phase IV (KMG-IV): sequencing the most valuable type-strain genomes for metagenomic binning, comparative biology and taxonomic classification.</title>
        <authorList>
            <person name="Goeker M."/>
        </authorList>
    </citation>
    <scope>NUCLEOTIDE SEQUENCE [LARGE SCALE GENOMIC DNA]</scope>
    <source>
        <strain evidence="7 8">DSM 24906</strain>
    </source>
</reference>
<evidence type="ECO:0000259" key="6">
    <source>
        <dbReference type="Pfam" id="PF21982"/>
    </source>
</evidence>
<comment type="caution">
    <text evidence="7">The sequence shown here is derived from an EMBL/GenBank/DDBJ whole genome shotgun (WGS) entry which is preliminary data.</text>
</comment>
<gene>
    <name evidence="5" type="primary">recX</name>
    <name evidence="7" type="ORF">C7380_10529</name>
</gene>
<evidence type="ECO:0000256" key="2">
    <source>
        <dbReference type="ARBA" id="ARBA00009695"/>
    </source>
</evidence>
<evidence type="ECO:0000313" key="8">
    <source>
        <dbReference type="Proteomes" id="UP000245921"/>
    </source>
</evidence>
<dbReference type="InterPro" id="IPR036388">
    <property type="entry name" value="WH-like_DNA-bd_sf"/>
</dbReference>
<organism evidence="7 8">
    <name type="scientific">Oceanotoga teriensis</name>
    <dbReference type="NCBI Taxonomy" id="515440"/>
    <lineage>
        <taxon>Bacteria</taxon>
        <taxon>Thermotogati</taxon>
        <taxon>Thermotogota</taxon>
        <taxon>Thermotogae</taxon>
        <taxon>Petrotogales</taxon>
        <taxon>Petrotogaceae</taxon>
        <taxon>Oceanotoga</taxon>
    </lineage>
</organism>
<protein>
    <recommendedName>
        <fullName evidence="3 5">Regulatory protein RecX</fullName>
    </recommendedName>
</protein>
<name>A0AA45C7L2_9BACT</name>
<dbReference type="InterPro" id="IPR053926">
    <property type="entry name" value="RecX_HTH_1st"/>
</dbReference>
<evidence type="ECO:0000256" key="5">
    <source>
        <dbReference type="HAMAP-Rule" id="MF_01114"/>
    </source>
</evidence>
<evidence type="ECO:0000256" key="3">
    <source>
        <dbReference type="ARBA" id="ARBA00018111"/>
    </source>
</evidence>
<dbReference type="RefSeq" id="WP_109604318.1">
    <property type="nucleotide sequence ID" value="NZ_JAMHJO010000003.1"/>
</dbReference>
<comment type="similarity">
    <text evidence="2 5">Belongs to the RecX family.</text>
</comment>
<evidence type="ECO:0000256" key="4">
    <source>
        <dbReference type="ARBA" id="ARBA00022490"/>
    </source>
</evidence>